<protein>
    <submittedName>
        <fullName evidence="1">Uncharacterized protein</fullName>
    </submittedName>
</protein>
<reference evidence="1" key="3">
    <citation type="submission" date="2022-06" db="UniProtKB">
        <authorList>
            <consortium name="EnsemblPlants"/>
        </authorList>
    </citation>
    <scope>IDENTIFICATION</scope>
</reference>
<evidence type="ECO:0000313" key="1">
    <source>
        <dbReference type="EnsemblPlants" id="TuG1812G0700005292.01.T02.cds400356"/>
    </source>
</evidence>
<dbReference type="Proteomes" id="UP000015106">
    <property type="component" value="Chromosome 7"/>
</dbReference>
<reference evidence="2" key="1">
    <citation type="journal article" date="2013" name="Nature">
        <title>Draft genome of the wheat A-genome progenitor Triticum urartu.</title>
        <authorList>
            <person name="Ling H.Q."/>
            <person name="Zhao S."/>
            <person name="Liu D."/>
            <person name="Wang J."/>
            <person name="Sun H."/>
            <person name="Zhang C."/>
            <person name="Fan H."/>
            <person name="Li D."/>
            <person name="Dong L."/>
            <person name="Tao Y."/>
            <person name="Gao C."/>
            <person name="Wu H."/>
            <person name="Li Y."/>
            <person name="Cui Y."/>
            <person name="Guo X."/>
            <person name="Zheng S."/>
            <person name="Wang B."/>
            <person name="Yu K."/>
            <person name="Liang Q."/>
            <person name="Yang W."/>
            <person name="Lou X."/>
            <person name="Chen J."/>
            <person name="Feng M."/>
            <person name="Jian J."/>
            <person name="Zhang X."/>
            <person name="Luo G."/>
            <person name="Jiang Y."/>
            <person name="Liu J."/>
            <person name="Wang Z."/>
            <person name="Sha Y."/>
            <person name="Zhang B."/>
            <person name="Wu H."/>
            <person name="Tang D."/>
            <person name="Shen Q."/>
            <person name="Xue P."/>
            <person name="Zou S."/>
            <person name="Wang X."/>
            <person name="Liu X."/>
            <person name="Wang F."/>
            <person name="Yang Y."/>
            <person name="An X."/>
            <person name="Dong Z."/>
            <person name="Zhang K."/>
            <person name="Zhang X."/>
            <person name="Luo M.C."/>
            <person name="Dvorak J."/>
            <person name="Tong Y."/>
            <person name="Wang J."/>
            <person name="Yang H."/>
            <person name="Li Z."/>
            <person name="Wang D."/>
            <person name="Zhang A."/>
            <person name="Wang J."/>
        </authorList>
    </citation>
    <scope>NUCLEOTIDE SEQUENCE</scope>
    <source>
        <strain evidence="2">cv. G1812</strain>
    </source>
</reference>
<dbReference type="AlphaFoldDB" id="A0A8R7V6P5"/>
<reference evidence="1" key="2">
    <citation type="submission" date="2018-03" db="EMBL/GenBank/DDBJ databases">
        <title>The Triticum urartu genome reveals the dynamic nature of wheat genome evolution.</title>
        <authorList>
            <person name="Ling H."/>
            <person name="Ma B."/>
            <person name="Shi X."/>
            <person name="Liu H."/>
            <person name="Dong L."/>
            <person name="Sun H."/>
            <person name="Cao Y."/>
            <person name="Gao Q."/>
            <person name="Zheng S."/>
            <person name="Li Y."/>
            <person name="Yu Y."/>
            <person name="Du H."/>
            <person name="Qi M."/>
            <person name="Li Y."/>
            <person name="Yu H."/>
            <person name="Cui Y."/>
            <person name="Wang N."/>
            <person name="Chen C."/>
            <person name="Wu H."/>
            <person name="Zhao Y."/>
            <person name="Zhang J."/>
            <person name="Li Y."/>
            <person name="Zhou W."/>
            <person name="Zhang B."/>
            <person name="Hu W."/>
            <person name="Eijk M."/>
            <person name="Tang J."/>
            <person name="Witsenboer H."/>
            <person name="Zhao S."/>
            <person name="Li Z."/>
            <person name="Zhang A."/>
            <person name="Wang D."/>
            <person name="Liang C."/>
        </authorList>
    </citation>
    <scope>NUCLEOTIDE SEQUENCE [LARGE SCALE GENOMIC DNA]</scope>
    <source>
        <strain evidence="1">cv. G1812</strain>
    </source>
</reference>
<sequence>MVQLYRALHAQDEKFLLSICLMPSFSYHHIICAAQHSTCFNLSSIQFVPHLAHCLKLPLLFQ</sequence>
<proteinExistence type="predicted"/>
<evidence type="ECO:0000313" key="2">
    <source>
        <dbReference type="Proteomes" id="UP000015106"/>
    </source>
</evidence>
<organism evidence="1 2">
    <name type="scientific">Triticum urartu</name>
    <name type="common">Red wild einkorn</name>
    <name type="synonym">Crithodium urartu</name>
    <dbReference type="NCBI Taxonomy" id="4572"/>
    <lineage>
        <taxon>Eukaryota</taxon>
        <taxon>Viridiplantae</taxon>
        <taxon>Streptophyta</taxon>
        <taxon>Embryophyta</taxon>
        <taxon>Tracheophyta</taxon>
        <taxon>Spermatophyta</taxon>
        <taxon>Magnoliopsida</taxon>
        <taxon>Liliopsida</taxon>
        <taxon>Poales</taxon>
        <taxon>Poaceae</taxon>
        <taxon>BOP clade</taxon>
        <taxon>Pooideae</taxon>
        <taxon>Triticodae</taxon>
        <taxon>Triticeae</taxon>
        <taxon>Triticinae</taxon>
        <taxon>Triticum</taxon>
    </lineage>
</organism>
<dbReference type="Gramene" id="TuG1812G0700005292.01.T02">
    <property type="protein sequence ID" value="TuG1812G0700005292.01.T02.cds400356"/>
    <property type="gene ID" value="TuG1812G0700005292.01"/>
</dbReference>
<accession>A0A8R7V6P5</accession>
<name>A0A8R7V6P5_TRIUA</name>
<dbReference type="EnsemblPlants" id="TuG1812G0700005292.01.T02">
    <property type="protein sequence ID" value="TuG1812G0700005292.01.T02.cds400356"/>
    <property type="gene ID" value="TuG1812G0700005292.01"/>
</dbReference>
<keyword evidence="2" id="KW-1185">Reference proteome</keyword>